<dbReference type="Gene3D" id="3.60.10.10">
    <property type="entry name" value="Endonuclease/exonuclease/phosphatase"/>
    <property type="match status" value="1"/>
</dbReference>
<reference evidence="2 3" key="1">
    <citation type="submission" date="2023-09" db="EMBL/GenBank/DDBJ databases">
        <title>Novel taxa isolated from Blanes Bay.</title>
        <authorList>
            <person name="Rey-Velasco X."/>
            <person name="Lucena T."/>
        </authorList>
    </citation>
    <scope>NUCLEOTIDE SEQUENCE [LARGE SCALE GENOMIC DNA]</scope>
    <source>
        <strain evidence="2 3">S334</strain>
    </source>
</reference>
<comment type="caution">
    <text evidence="2">The sequence shown here is derived from an EMBL/GenBank/DDBJ whole genome shotgun (WGS) entry which is preliminary data.</text>
</comment>
<keyword evidence="2" id="KW-0378">Hydrolase</keyword>
<dbReference type="RefSeq" id="WP_314016372.1">
    <property type="nucleotide sequence ID" value="NZ_JAVTTP010000001.1"/>
</dbReference>
<evidence type="ECO:0000259" key="1">
    <source>
        <dbReference type="Pfam" id="PF03372"/>
    </source>
</evidence>
<evidence type="ECO:0000313" key="3">
    <source>
        <dbReference type="Proteomes" id="UP001250656"/>
    </source>
</evidence>
<keyword evidence="2" id="KW-0540">Nuclease</keyword>
<name>A0ABU3L9E7_9FLAO</name>
<dbReference type="InterPro" id="IPR036691">
    <property type="entry name" value="Endo/exonu/phosph_ase_sf"/>
</dbReference>
<sequence length="280" mass="30780">MKYIYLILVLGFLGPATLTGLSTCSGPNEDADVSDSIPAQILPLRVMAYNIHHANPPSRPDSIDIAAIVRTIRAQDPDLIALQEIDADTERSGPGNQARIIADSLGMQVFFGKSIDFGGGEYGVAVLSKFPISEETVHRLPTIPETKGEKRVLATVKVTLAQDRHIRFASTHLDSQKEDTNRLLQIKEIGRIASKESLPLIIAGDFNASPGSEVIDILDQNFKRTCDDCEPTIPVDHPEKAIDFIVFHPKKAFKVLKHKVVDETYASDHLPIVADLEVQR</sequence>
<gene>
    <name evidence="2" type="ORF">RQM65_15725</name>
</gene>
<dbReference type="Proteomes" id="UP001250656">
    <property type="component" value="Unassembled WGS sequence"/>
</dbReference>
<dbReference type="InterPro" id="IPR051916">
    <property type="entry name" value="GPI-anchor_lipid_remodeler"/>
</dbReference>
<accession>A0ABU3L9E7</accession>
<dbReference type="GO" id="GO:0004519">
    <property type="term" value="F:endonuclease activity"/>
    <property type="evidence" value="ECO:0007669"/>
    <property type="project" value="UniProtKB-KW"/>
</dbReference>
<keyword evidence="3" id="KW-1185">Reference proteome</keyword>
<protein>
    <submittedName>
        <fullName evidence="2">Endonuclease/exonuclease/phosphatase family protein</fullName>
    </submittedName>
</protein>
<dbReference type="InterPro" id="IPR005135">
    <property type="entry name" value="Endo/exonuclease/phosphatase"/>
</dbReference>
<proteinExistence type="predicted"/>
<dbReference type="Pfam" id="PF03372">
    <property type="entry name" value="Exo_endo_phos"/>
    <property type="match status" value="1"/>
</dbReference>
<evidence type="ECO:0000313" key="2">
    <source>
        <dbReference type="EMBL" id="MDT7830117.1"/>
    </source>
</evidence>
<dbReference type="SUPFAM" id="SSF56219">
    <property type="entry name" value="DNase I-like"/>
    <property type="match status" value="1"/>
</dbReference>
<feature type="domain" description="Endonuclease/exonuclease/phosphatase" evidence="1">
    <location>
        <begin position="47"/>
        <end position="269"/>
    </location>
</feature>
<dbReference type="PANTHER" id="PTHR14859">
    <property type="entry name" value="CALCOFLUOR WHITE HYPERSENSITIVE PROTEIN PRECURSOR"/>
    <property type="match status" value="1"/>
</dbReference>
<organism evidence="2 3">
    <name type="scientific">Pricia mediterranea</name>
    <dbReference type="NCBI Taxonomy" id="3076079"/>
    <lineage>
        <taxon>Bacteria</taxon>
        <taxon>Pseudomonadati</taxon>
        <taxon>Bacteroidota</taxon>
        <taxon>Flavobacteriia</taxon>
        <taxon>Flavobacteriales</taxon>
        <taxon>Flavobacteriaceae</taxon>
        <taxon>Pricia</taxon>
    </lineage>
</organism>
<keyword evidence="2" id="KW-0255">Endonuclease</keyword>
<dbReference type="EMBL" id="JAVTTP010000001">
    <property type="protein sequence ID" value="MDT7830117.1"/>
    <property type="molecule type" value="Genomic_DNA"/>
</dbReference>
<dbReference type="PANTHER" id="PTHR14859:SF15">
    <property type="entry name" value="ENDONUCLEASE_EXONUCLEASE_PHOSPHATASE DOMAIN-CONTAINING PROTEIN"/>
    <property type="match status" value="1"/>
</dbReference>